<evidence type="ECO:0000259" key="3">
    <source>
        <dbReference type="PROSITE" id="PS51186"/>
    </source>
</evidence>
<dbReference type="InterPro" id="IPR000182">
    <property type="entry name" value="GNAT_dom"/>
</dbReference>
<protein>
    <submittedName>
        <fullName evidence="4">Acyl-CoA N-acyltransferase</fullName>
    </submittedName>
</protein>
<keyword evidence="1 4" id="KW-0808">Transferase</keyword>
<evidence type="ECO:0000256" key="1">
    <source>
        <dbReference type="ARBA" id="ARBA00022679"/>
    </source>
</evidence>
<dbReference type="PANTHER" id="PTHR43072">
    <property type="entry name" value="N-ACETYLTRANSFERASE"/>
    <property type="match status" value="1"/>
</dbReference>
<dbReference type="InterPro" id="IPR016181">
    <property type="entry name" value="Acyl_CoA_acyltransferase"/>
</dbReference>
<keyword evidence="5" id="KW-1185">Reference proteome</keyword>
<sequence>MSIKTDPLNLYNIREATEDDLPQILDIYNERVLNSTALFLYDTIPLENRQIWFRDCKAKGYPIIVAADKETDVAIAYASLGQHRPHPCFVLTAEISIYIHVDHHRRGLGRLLLEELIAIAEKMQLRSLIAAITSENSPSIQLFNQYQFTLAGTFHDSGYKFGRFLDVTFLERIIKAKAVEFEGAASFTSFPWGHYRYGIE</sequence>
<dbReference type="PROSITE" id="PS51186">
    <property type="entry name" value="GNAT"/>
    <property type="match status" value="1"/>
</dbReference>
<gene>
    <name evidence="4" type="ORF">BCR42DRAFT_356064</name>
</gene>
<dbReference type="OrthoDB" id="2129362at2759"/>
<proteinExistence type="predicted"/>
<dbReference type="AlphaFoldDB" id="A0A1X2IC46"/>
<dbReference type="SUPFAM" id="SSF55729">
    <property type="entry name" value="Acyl-CoA N-acyltransferases (Nat)"/>
    <property type="match status" value="1"/>
</dbReference>
<dbReference type="Pfam" id="PF13420">
    <property type="entry name" value="Acetyltransf_4"/>
    <property type="match status" value="1"/>
</dbReference>
<dbReference type="PANTHER" id="PTHR43072:SF23">
    <property type="entry name" value="UPF0039 PROTEIN C11D3.02C"/>
    <property type="match status" value="1"/>
</dbReference>
<dbReference type="STRING" id="90262.A0A1X2IC46"/>
<dbReference type="Proteomes" id="UP000193560">
    <property type="component" value="Unassembled WGS sequence"/>
</dbReference>
<evidence type="ECO:0000313" key="4">
    <source>
        <dbReference type="EMBL" id="ORZ12841.1"/>
    </source>
</evidence>
<keyword evidence="2 4" id="KW-0012">Acyltransferase</keyword>
<accession>A0A1X2IC46</accession>
<evidence type="ECO:0000313" key="5">
    <source>
        <dbReference type="Proteomes" id="UP000193560"/>
    </source>
</evidence>
<comment type="caution">
    <text evidence="4">The sequence shown here is derived from an EMBL/GenBank/DDBJ whole genome shotgun (WGS) entry which is preliminary data.</text>
</comment>
<dbReference type="GO" id="GO:0016747">
    <property type="term" value="F:acyltransferase activity, transferring groups other than amino-acyl groups"/>
    <property type="evidence" value="ECO:0007669"/>
    <property type="project" value="InterPro"/>
</dbReference>
<organism evidence="4 5">
    <name type="scientific">Absidia repens</name>
    <dbReference type="NCBI Taxonomy" id="90262"/>
    <lineage>
        <taxon>Eukaryota</taxon>
        <taxon>Fungi</taxon>
        <taxon>Fungi incertae sedis</taxon>
        <taxon>Mucoromycota</taxon>
        <taxon>Mucoromycotina</taxon>
        <taxon>Mucoromycetes</taxon>
        <taxon>Mucorales</taxon>
        <taxon>Cunninghamellaceae</taxon>
        <taxon>Absidia</taxon>
    </lineage>
</organism>
<feature type="domain" description="N-acetyltransferase" evidence="3">
    <location>
        <begin position="11"/>
        <end position="180"/>
    </location>
</feature>
<dbReference type="Gene3D" id="3.40.630.30">
    <property type="match status" value="1"/>
</dbReference>
<name>A0A1X2IC46_9FUNG</name>
<reference evidence="4 5" key="1">
    <citation type="submission" date="2016-07" db="EMBL/GenBank/DDBJ databases">
        <title>Pervasive Adenine N6-methylation of Active Genes in Fungi.</title>
        <authorList>
            <consortium name="DOE Joint Genome Institute"/>
            <person name="Mondo S.J."/>
            <person name="Dannebaum R.O."/>
            <person name="Kuo R.C."/>
            <person name="Labutti K."/>
            <person name="Haridas S."/>
            <person name="Kuo A."/>
            <person name="Salamov A."/>
            <person name="Ahrendt S.R."/>
            <person name="Lipzen A."/>
            <person name="Sullivan W."/>
            <person name="Andreopoulos W.B."/>
            <person name="Clum A."/>
            <person name="Lindquist E."/>
            <person name="Daum C."/>
            <person name="Ramamoorthy G.K."/>
            <person name="Gryganskyi A."/>
            <person name="Culley D."/>
            <person name="Magnuson J.K."/>
            <person name="James T.Y."/>
            <person name="O'Malley M.A."/>
            <person name="Stajich J.E."/>
            <person name="Spatafora J.W."/>
            <person name="Visel A."/>
            <person name="Grigoriev I.V."/>
        </authorList>
    </citation>
    <scope>NUCLEOTIDE SEQUENCE [LARGE SCALE GENOMIC DNA]</scope>
    <source>
        <strain evidence="4 5">NRRL 1336</strain>
    </source>
</reference>
<evidence type="ECO:0000256" key="2">
    <source>
        <dbReference type="ARBA" id="ARBA00023315"/>
    </source>
</evidence>
<dbReference type="EMBL" id="MCGE01000018">
    <property type="protein sequence ID" value="ORZ12841.1"/>
    <property type="molecule type" value="Genomic_DNA"/>
</dbReference>